<dbReference type="Pfam" id="PF01852">
    <property type="entry name" value="START"/>
    <property type="match status" value="1"/>
</dbReference>
<dbReference type="InterPro" id="IPR023393">
    <property type="entry name" value="START-like_dom_sf"/>
</dbReference>
<dbReference type="GO" id="GO:0005737">
    <property type="term" value="C:cytoplasm"/>
    <property type="evidence" value="ECO:0007669"/>
    <property type="project" value="UniProtKB-ARBA"/>
</dbReference>
<dbReference type="Gene3D" id="3.30.530.20">
    <property type="match status" value="1"/>
</dbReference>
<keyword evidence="1" id="KW-0175">Coiled coil</keyword>
<evidence type="ECO:0000313" key="4">
    <source>
        <dbReference type="EMBL" id="OEU15369.1"/>
    </source>
</evidence>
<proteinExistence type="predicted"/>
<protein>
    <submittedName>
        <fullName evidence="4">Bet v1-like protein</fullName>
    </submittedName>
</protein>
<dbReference type="CDD" id="cd00177">
    <property type="entry name" value="START"/>
    <property type="match status" value="1"/>
</dbReference>
<organism evidence="4 5">
    <name type="scientific">Fragilariopsis cylindrus CCMP1102</name>
    <dbReference type="NCBI Taxonomy" id="635003"/>
    <lineage>
        <taxon>Eukaryota</taxon>
        <taxon>Sar</taxon>
        <taxon>Stramenopiles</taxon>
        <taxon>Ochrophyta</taxon>
        <taxon>Bacillariophyta</taxon>
        <taxon>Bacillariophyceae</taxon>
        <taxon>Bacillariophycidae</taxon>
        <taxon>Bacillariales</taxon>
        <taxon>Bacillariaceae</taxon>
        <taxon>Fragilariopsis</taxon>
    </lineage>
</organism>
<dbReference type="PANTHER" id="PTHR19308:SF56">
    <property type="entry name" value="START DOMAIN-CONTAINING PROTEIN"/>
    <property type="match status" value="1"/>
</dbReference>
<feature type="region of interest" description="Disordered" evidence="2">
    <location>
        <begin position="57"/>
        <end position="87"/>
    </location>
</feature>
<feature type="region of interest" description="Disordered" evidence="2">
    <location>
        <begin position="590"/>
        <end position="614"/>
    </location>
</feature>
<feature type="compositionally biased region" description="Polar residues" evidence="2">
    <location>
        <begin position="57"/>
        <end position="71"/>
    </location>
</feature>
<gene>
    <name evidence="4" type="ORF">FRACYDRAFT_240055</name>
</gene>
<dbReference type="EMBL" id="KV784359">
    <property type="protein sequence ID" value="OEU15369.1"/>
    <property type="molecule type" value="Genomic_DNA"/>
</dbReference>
<dbReference type="OrthoDB" id="45900at2759"/>
<dbReference type="SUPFAM" id="SSF55961">
    <property type="entry name" value="Bet v1-like"/>
    <property type="match status" value="1"/>
</dbReference>
<accession>A0A1E7FB37</accession>
<evidence type="ECO:0000259" key="3">
    <source>
        <dbReference type="PROSITE" id="PS50848"/>
    </source>
</evidence>
<dbReference type="PROSITE" id="PS50848">
    <property type="entry name" value="START"/>
    <property type="match status" value="1"/>
</dbReference>
<reference evidence="4 5" key="1">
    <citation type="submission" date="2016-09" db="EMBL/GenBank/DDBJ databases">
        <title>Extensive genetic diversity and differential bi-allelic expression allows diatom success in the polar Southern Ocean.</title>
        <authorList>
            <consortium name="DOE Joint Genome Institute"/>
            <person name="Mock T."/>
            <person name="Otillar R.P."/>
            <person name="Strauss J."/>
            <person name="Dupont C."/>
            <person name="Frickenhaus S."/>
            <person name="Maumus F."/>
            <person name="Mcmullan M."/>
            <person name="Sanges R."/>
            <person name="Schmutz J."/>
            <person name="Toseland A."/>
            <person name="Valas R."/>
            <person name="Veluchamy A."/>
            <person name="Ward B.J."/>
            <person name="Allen A."/>
            <person name="Barry K."/>
            <person name="Falciatore A."/>
            <person name="Ferrante M."/>
            <person name="Fortunato A.E."/>
            <person name="Gloeckner G."/>
            <person name="Gruber A."/>
            <person name="Hipkin R."/>
            <person name="Janech M."/>
            <person name="Kroth P."/>
            <person name="Leese F."/>
            <person name="Lindquist E."/>
            <person name="Lyon B.R."/>
            <person name="Martin J."/>
            <person name="Mayer C."/>
            <person name="Parker M."/>
            <person name="Quesneville H."/>
            <person name="Raymond J."/>
            <person name="Uhlig C."/>
            <person name="Valentin K.U."/>
            <person name="Worden A.Z."/>
            <person name="Armbrust E.V."/>
            <person name="Bowler C."/>
            <person name="Green B."/>
            <person name="Moulton V."/>
            <person name="Van Oosterhout C."/>
            <person name="Grigoriev I."/>
        </authorList>
    </citation>
    <scope>NUCLEOTIDE SEQUENCE [LARGE SCALE GENOMIC DNA]</scope>
    <source>
        <strain evidence="4 5">CCMP1102</strain>
    </source>
</reference>
<keyword evidence="5" id="KW-1185">Reference proteome</keyword>
<dbReference type="PANTHER" id="PTHR19308">
    <property type="entry name" value="PHOSPHATIDYLCHOLINE TRANSFER PROTEIN"/>
    <property type="match status" value="1"/>
</dbReference>
<dbReference type="InterPro" id="IPR002913">
    <property type="entry name" value="START_lipid-bd_dom"/>
</dbReference>
<dbReference type="AlphaFoldDB" id="A0A1E7FB37"/>
<feature type="domain" description="START" evidence="3">
    <location>
        <begin position="302"/>
        <end position="494"/>
    </location>
</feature>
<dbReference type="InterPro" id="IPR051213">
    <property type="entry name" value="START_lipid_transfer"/>
</dbReference>
<dbReference type="KEGG" id="fcy:FRACYDRAFT_240055"/>
<evidence type="ECO:0000256" key="1">
    <source>
        <dbReference type="SAM" id="Coils"/>
    </source>
</evidence>
<evidence type="ECO:0000313" key="5">
    <source>
        <dbReference type="Proteomes" id="UP000095751"/>
    </source>
</evidence>
<feature type="coiled-coil region" evidence="1">
    <location>
        <begin position="223"/>
        <end position="257"/>
    </location>
</feature>
<dbReference type="InParanoid" id="A0A1E7FB37"/>
<name>A0A1E7FB37_9STRA</name>
<sequence length="614" mass="69776">MNTMAPLIIKAQKSKIKLYFPRCRSKSTVVGLIIFLLITCSTTSTVLASVSTSPILSQNQRKRWTQNNGQTSSSSSSSSIPDDANTCNGRTIADDANTCNGRKRRNFPNILPINHDIKNRVQEISRRGQITLTRSIPTLRDTTTKRIDSVSSINGEKQPALLRNTDTLVDPVSMKIKSKEIMRNILDFQKSGFYYGIDLDTMMSKKPDSNIAKQRPPKLKDTMNEALIELRLLRQEMERMRIEMQQLKRKMVGEDDDENIDEYSSEEAKAKRMTIRRKKKKEAEKLAGEIEIWANALLQEGEEDGWKRLECNKMFRASVNGMERTSAYMKWLPDSRGEKADKEDHSKHPCIKCFSTIDAPLEEVCTYLSQPDKSVEYNDVVEHHKDIETISPSAKICWSQSPQILFVKPRDFVTFCHHRWKSDGTEVIVNQACEHPKFPMEKMENEGKSCRGYALRGINILSRCPEDPSKTRIAIVAHANPGGGLPEWATKTAVNAMAPIEPFKLFHRINERVSYAQPQLKERIEEEAETMTSTRSSRPGGISQLGYACFWPQGGGKVESDIPLQQPSDMPINPENNDVEMKSVEEITNKAEPYIDDNIPDESSIQYDMETTRD</sequence>
<dbReference type="GO" id="GO:0008289">
    <property type="term" value="F:lipid binding"/>
    <property type="evidence" value="ECO:0007669"/>
    <property type="project" value="InterPro"/>
</dbReference>
<dbReference type="Proteomes" id="UP000095751">
    <property type="component" value="Unassembled WGS sequence"/>
</dbReference>
<evidence type="ECO:0000256" key="2">
    <source>
        <dbReference type="SAM" id="MobiDB-lite"/>
    </source>
</evidence>